<name>A0A383ANI3_9ZZZZ</name>
<protein>
    <submittedName>
        <fullName evidence="1">Uncharacterized protein</fullName>
    </submittedName>
</protein>
<accession>A0A383ANI3</accession>
<dbReference type="AlphaFoldDB" id="A0A383ANI3"/>
<dbReference type="EMBL" id="UINC01193561">
    <property type="protein sequence ID" value="SVE09244.1"/>
    <property type="molecule type" value="Genomic_DNA"/>
</dbReference>
<feature type="non-terminal residue" evidence="1">
    <location>
        <position position="46"/>
    </location>
</feature>
<sequence length="46" mass="5181">MDIASVSKQIPDGISYERKMPNTLDLAERLSLAINALTRAWVPEEH</sequence>
<proteinExistence type="predicted"/>
<reference evidence="1" key="1">
    <citation type="submission" date="2018-05" db="EMBL/GenBank/DDBJ databases">
        <authorList>
            <person name="Lanie J.A."/>
            <person name="Ng W.-L."/>
            <person name="Kazmierczak K.M."/>
            <person name="Andrzejewski T.M."/>
            <person name="Davidsen T.M."/>
            <person name="Wayne K.J."/>
            <person name="Tettelin H."/>
            <person name="Glass J.I."/>
            <person name="Rusch D."/>
            <person name="Podicherti R."/>
            <person name="Tsui H.-C.T."/>
            <person name="Winkler M.E."/>
        </authorList>
    </citation>
    <scope>NUCLEOTIDE SEQUENCE</scope>
</reference>
<organism evidence="1">
    <name type="scientific">marine metagenome</name>
    <dbReference type="NCBI Taxonomy" id="408172"/>
    <lineage>
        <taxon>unclassified sequences</taxon>
        <taxon>metagenomes</taxon>
        <taxon>ecological metagenomes</taxon>
    </lineage>
</organism>
<gene>
    <name evidence="1" type="ORF">METZ01_LOCUS462098</name>
</gene>
<evidence type="ECO:0000313" key="1">
    <source>
        <dbReference type="EMBL" id="SVE09244.1"/>
    </source>
</evidence>